<dbReference type="GO" id="GO:0016301">
    <property type="term" value="F:kinase activity"/>
    <property type="evidence" value="ECO:0007669"/>
    <property type="project" value="UniProtKB-KW"/>
</dbReference>
<evidence type="ECO:0000313" key="3">
    <source>
        <dbReference type="EMBL" id="KAG7162542.1"/>
    </source>
</evidence>
<organism evidence="3 4">
    <name type="scientific">Homarus americanus</name>
    <name type="common">American lobster</name>
    <dbReference type="NCBI Taxonomy" id="6706"/>
    <lineage>
        <taxon>Eukaryota</taxon>
        <taxon>Metazoa</taxon>
        <taxon>Ecdysozoa</taxon>
        <taxon>Arthropoda</taxon>
        <taxon>Crustacea</taxon>
        <taxon>Multicrustacea</taxon>
        <taxon>Malacostraca</taxon>
        <taxon>Eumalacostraca</taxon>
        <taxon>Eucarida</taxon>
        <taxon>Decapoda</taxon>
        <taxon>Pleocyemata</taxon>
        <taxon>Astacidea</taxon>
        <taxon>Nephropoidea</taxon>
        <taxon>Nephropidae</taxon>
        <taxon>Homarus</taxon>
    </lineage>
</organism>
<feature type="compositionally biased region" description="Low complexity" evidence="1">
    <location>
        <begin position="33"/>
        <end position="46"/>
    </location>
</feature>
<comment type="caution">
    <text evidence="3">The sequence shown here is derived from an EMBL/GenBank/DDBJ whole genome shotgun (WGS) entry which is preliminary data.</text>
</comment>
<dbReference type="AlphaFoldDB" id="A0A8J5JQC4"/>
<keyword evidence="3" id="KW-0808">Transferase</keyword>
<dbReference type="EMBL" id="JAHLQT010027705">
    <property type="protein sequence ID" value="KAG7162542.1"/>
    <property type="molecule type" value="Genomic_DNA"/>
</dbReference>
<evidence type="ECO:0000256" key="1">
    <source>
        <dbReference type="SAM" id="MobiDB-lite"/>
    </source>
</evidence>
<gene>
    <name evidence="3" type="primary">Mnat1-L2</name>
    <name evidence="3" type="ORF">Hamer_G008100</name>
</gene>
<feature type="compositionally biased region" description="Low complexity" evidence="1">
    <location>
        <begin position="79"/>
        <end position="90"/>
    </location>
</feature>
<proteinExistence type="predicted"/>
<keyword evidence="2" id="KW-0812">Transmembrane</keyword>
<feature type="transmembrane region" description="Helical" evidence="2">
    <location>
        <begin position="590"/>
        <end position="613"/>
    </location>
</feature>
<protein>
    <submittedName>
        <fullName evidence="3">Putative CDK-activating kinase assembly factor MAT1-like 2</fullName>
    </submittedName>
</protein>
<keyword evidence="2" id="KW-1133">Transmembrane helix</keyword>
<name>A0A8J5JQC4_HOMAM</name>
<feature type="region of interest" description="Disordered" evidence="1">
    <location>
        <begin position="164"/>
        <end position="198"/>
    </location>
</feature>
<dbReference type="Proteomes" id="UP000747542">
    <property type="component" value="Unassembled WGS sequence"/>
</dbReference>
<accession>A0A8J5JQC4</accession>
<keyword evidence="4" id="KW-1185">Reference proteome</keyword>
<reference evidence="3" key="1">
    <citation type="journal article" date="2021" name="Sci. Adv.">
        <title>The American lobster genome reveals insights on longevity, neural, and immune adaptations.</title>
        <authorList>
            <person name="Polinski J.M."/>
            <person name="Zimin A.V."/>
            <person name="Clark K.F."/>
            <person name="Kohn A.B."/>
            <person name="Sadowski N."/>
            <person name="Timp W."/>
            <person name="Ptitsyn A."/>
            <person name="Khanna P."/>
            <person name="Romanova D.Y."/>
            <person name="Williams P."/>
            <person name="Greenwood S.J."/>
            <person name="Moroz L.L."/>
            <person name="Walt D.R."/>
            <person name="Bodnar A.G."/>
        </authorList>
    </citation>
    <scope>NUCLEOTIDE SEQUENCE</scope>
    <source>
        <strain evidence="3">GMGI-L3</strain>
    </source>
</reference>
<feature type="region of interest" description="Disordered" evidence="1">
    <location>
        <begin position="61"/>
        <end position="90"/>
    </location>
</feature>
<feature type="compositionally biased region" description="Low complexity" evidence="1">
    <location>
        <begin position="61"/>
        <end position="70"/>
    </location>
</feature>
<keyword evidence="3" id="KW-0418">Kinase</keyword>
<keyword evidence="2" id="KW-0472">Membrane</keyword>
<evidence type="ECO:0000256" key="2">
    <source>
        <dbReference type="SAM" id="Phobius"/>
    </source>
</evidence>
<sequence length="615" mass="64710">MPADEGPGAGVREVRGGEAHFSTKTSSRASLASVPTPTSCYSSSSSSVSEIVGLGQLRSSDSLSSAESHSPAFRDPVASTTGGTCTSSSSTSVVRIELLPQENIHHVSPASSPTSQTSIYIQHSYVPDHSVSTSSDRNYGCSPIAVLQTSPDCTPTVTISRHGPTTTSVGWLRGSPTPSLASSVSSSVGQSSTSPSLGASSLVVSSVCTSLPSSSLMSSLPLSIPPVSLSPYLSHSHSPNTTRIVRTTSAAPSTQQPSPASLRSSPALRITEASSTLDQLVNSSNRVAGLGEQRGVRVHNLALTHLASSDAVPPCLPSPPPSYDQLCNPNALPTYQEATQSSSSKRRAEQRTVFTLPSNTESTNSDPLLQTYVVQDGERGLRGGVLASLAAELSDSEGGYSTILDAIPHEHPRDPCATVPVRFLHSCSLRRLRPPKVQPPCLTSVCNKALVRKELNRRWPFIAGALEVDHCPGLILVECSSHLTVAHLPEPSRQHDGGIIGGLTSVSGGGDMSGIIGDNFTDVMLGSPSVTTNNGSTTIDLDATALTSQVLFYLCGKCVGYDSFDIDNVKSHIEYDCPGSYNQWGNNAELYLVLRAVLFVVIIIFVFVCLPYLRL</sequence>
<feature type="compositionally biased region" description="Low complexity" evidence="1">
    <location>
        <begin position="174"/>
        <end position="198"/>
    </location>
</feature>
<evidence type="ECO:0000313" key="4">
    <source>
        <dbReference type="Proteomes" id="UP000747542"/>
    </source>
</evidence>
<feature type="region of interest" description="Disordered" evidence="1">
    <location>
        <begin position="1"/>
        <end position="46"/>
    </location>
</feature>
<dbReference type="OrthoDB" id="10266848at2759"/>